<dbReference type="InterPro" id="IPR010432">
    <property type="entry name" value="RDD"/>
</dbReference>
<dbReference type="PANTHER" id="PTHR36115">
    <property type="entry name" value="PROLINE-RICH ANTIGEN HOMOLOG-RELATED"/>
    <property type="match status" value="1"/>
</dbReference>
<feature type="region of interest" description="Disordered" evidence="6">
    <location>
        <begin position="263"/>
        <end position="287"/>
    </location>
</feature>
<evidence type="ECO:0000256" key="4">
    <source>
        <dbReference type="ARBA" id="ARBA00022989"/>
    </source>
</evidence>
<dbReference type="EMBL" id="SWCJ01000002">
    <property type="protein sequence ID" value="TKB57314.1"/>
    <property type="molecule type" value="Genomic_DNA"/>
</dbReference>
<keyword evidence="2" id="KW-1003">Cell membrane</keyword>
<feature type="compositionally biased region" description="Basic and acidic residues" evidence="6">
    <location>
        <begin position="267"/>
        <end position="287"/>
    </location>
</feature>
<name>A0A4U1BR63_9GAMM</name>
<dbReference type="PANTHER" id="PTHR36115:SF6">
    <property type="entry name" value="PROLINE-RICH ANTIGEN HOMOLOG"/>
    <property type="match status" value="1"/>
</dbReference>
<comment type="subcellular location">
    <subcellularLocation>
        <location evidence="1">Cell membrane</location>
        <topology evidence="1">Multi-pass membrane protein</topology>
    </subcellularLocation>
</comment>
<keyword evidence="5 7" id="KW-0472">Membrane</keyword>
<dbReference type="AlphaFoldDB" id="A0A4U1BR63"/>
<evidence type="ECO:0000256" key="3">
    <source>
        <dbReference type="ARBA" id="ARBA00022692"/>
    </source>
</evidence>
<gene>
    <name evidence="9" type="ORF">FCL42_03280</name>
</gene>
<dbReference type="Pfam" id="PF06271">
    <property type="entry name" value="RDD"/>
    <property type="match status" value="1"/>
</dbReference>
<evidence type="ECO:0000313" key="10">
    <source>
        <dbReference type="Proteomes" id="UP000305675"/>
    </source>
</evidence>
<feature type="transmembrane region" description="Helical" evidence="7">
    <location>
        <begin position="167"/>
        <end position="185"/>
    </location>
</feature>
<accession>A0A4U1BR63</accession>
<evidence type="ECO:0000256" key="7">
    <source>
        <dbReference type="SAM" id="Phobius"/>
    </source>
</evidence>
<keyword evidence="4 7" id="KW-1133">Transmembrane helix</keyword>
<organism evidence="9 10">
    <name type="scientific">Ferrimonas aestuarii</name>
    <dbReference type="NCBI Taxonomy" id="2569539"/>
    <lineage>
        <taxon>Bacteria</taxon>
        <taxon>Pseudomonadati</taxon>
        <taxon>Pseudomonadota</taxon>
        <taxon>Gammaproteobacteria</taxon>
        <taxon>Alteromonadales</taxon>
        <taxon>Ferrimonadaceae</taxon>
        <taxon>Ferrimonas</taxon>
    </lineage>
</organism>
<keyword evidence="10" id="KW-1185">Reference proteome</keyword>
<dbReference type="GO" id="GO:0005886">
    <property type="term" value="C:plasma membrane"/>
    <property type="evidence" value="ECO:0007669"/>
    <property type="project" value="UniProtKB-SubCell"/>
</dbReference>
<dbReference type="OrthoDB" id="9787732at2"/>
<dbReference type="RefSeq" id="WP_136861960.1">
    <property type="nucleotide sequence ID" value="NZ_SWCJ01000002.1"/>
</dbReference>
<evidence type="ECO:0000313" key="9">
    <source>
        <dbReference type="EMBL" id="TKB57314.1"/>
    </source>
</evidence>
<evidence type="ECO:0000256" key="2">
    <source>
        <dbReference type="ARBA" id="ARBA00022475"/>
    </source>
</evidence>
<sequence>MTNSTQHPNAQDACALQPDPRNIITQDAFQVSERLLNRPLASPTRRALAQCIDLLVVVMLVELPESLLFSLVIGLAWVRFTKRKLRSKMTSLLVVTLSVWLVLMALSGFEDYDQHSSFQQIEAPEIKEAQWDAELETLEPIQKESSLKGIWREFSFIGLAKGLMSDLGLGLGWASFYYTVLHAWFHGQTLGKRVMGIRVVQLSDEPLSLWDGFGRYGGYSAGIATGLTGFLQVFWDPNRQGIHDKIASTVVVDLRSQARKQARQTRRSLEISDDNNKEIKHDPSIGR</sequence>
<keyword evidence="3 7" id="KW-0812">Transmembrane</keyword>
<dbReference type="InterPro" id="IPR051791">
    <property type="entry name" value="Pra-immunoreactive"/>
</dbReference>
<evidence type="ECO:0000256" key="6">
    <source>
        <dbReference type="SAM" id="MobiDB-lite"/>
    </source>
</evidence>
<comment type="caution">
    <text evidence="9">The sequence shown here is derived from an EMBL/GenBank/DDBJ whole genome shotgun (WGS) entry which is preliminary data.</text>
</comment>
<evidence type="ECO:0000256" key="5">
    <source>
        <dbReference type="ARBA" id="ARBA00023136"/>
    </source>
</evidence>
<feature type="transmembrane region" description="Helical" evidence="7">
    <location>
        <begin position="54"/>
        <end position="78"/>
    </location>
</feature>
<protein>
    <submittedName>
        <fullName evidence="9">RDD family protein</fullName>
    </submittedName>
</protein>
<proteinExistence type="predicted"/>
<dbReference type="Proteomes" id="UP000305675">
    <property type="component" value="Unassembled WGS sequence"/>
</dbReference>
<feature type="transmembrane region" description="Helical" evidence="7">
    <location>
        <begin position="90"/>
        <end position="109"/>
    </location>
</feature>
<evidence type="ECO:0000256" key="1">
    <source>
        <dbReference type="ARBA" id="ARBA00004651"/>
    </source>
</evidence>
<feature type="domain" description="RDD" evidence="8">
    <location>
        <begin position="162"/>
        <end position="247"/>
    </location>
</feature>
<evidence type="ECO:0000259" key="8">
    <source>
        <dbReference type="Pfam" id="PF06271"/>
    </source>
</evidence>
<reference evidence="9 10" key="1">
    <citation type="submission" date="2019-04" db="EMBL/GenBank/DDBJ databases">
        <authorList>
            <person name="Hwang J.C."/>
        </authorList>
    </citation>
    <scope>NUCLEOTIDE SEQUENCE [LARGE SCALE GENOMIC DNA]</scope>
    <source>
        <strain evidence="9 10">IMCC35002</strain>
    </source>
</reference>